<evidence type="ECO:0000313" key="1">
    <source>
        <dbReference type="EMBL" id="MFD2516809.1"/>
    </source>
</evidence>
<proteinExistence type="predicted"/>
<dbReference type="GO" id="GO:0016301">
    <property type="term" value="F:kinase activity"/>
    <property type="evidence" value="ECO:0007669"/>
    <property type="project" value="UniProtKB-KW"/>
</dbReference>
<name>A0ABW5IT37_9FLAO</name>
<keyword evidence="1" id="KW-0418">Kinase</keyword>
<dbReference type="EMBL" id="JBHULT010000005">
    <property type="protein sequence ID" value="MFD2516809.1"/>
    <property type="molecule type" value="Genomic_DNA"/>
</dbReference>
<reference evidence="2" key="1">
    <citation type="journal article" date="2019" name="Int. J. Syst. Evol. Microbiol.">
        <title>The Global Catalogue of Microorganisms (GCM) 10K type strain sequencing project: providing services to taxonomists for standard genome sequencing and annotation.</title>
        <authorList>
            <consortium name="The Broad Institute Genomics Platform"/>
            <consortium name="The Broad Institute Genome Sequencing Center for Infectious Disease"/>
            <person name="Wu L."/>
            <person name="Ma J."/>
        </authorList>
    </citation>
    <scope>NUCLEOTIDE SEQUENCE [LARGE SCALE GENOMIC DNA]</scope>
    <source>
        <strain evidence="2">KCTC 42585</strain>
    </source>
</reference>
<comment type="caution">
    <text evidence="1">The sequence shown here is derived from an EMBL/GenBank/DDBJ whole genome shotgun (WGS) entry which is preliminary data.</text>
</comment>
<dbReference type="Pfam" id="PF06293">
    <property type="entry name" value="Kdo"/>
    <property type="match status" value="1"/>
</dbReference>
<protein>
    <submittedName>
        <fullName evidence="1">Lipopolysaccharide kinase InaA family protein</fullName>
    </submittedName>
</protein>
<dbReference type="RefSeq" id="WP_380748232.1">
    <property type="nucleotide sequence ID" value="NZ_JBHULT010000005.1"/>
</dbReference>
<organism evidence="1 2">
    <name type="scientific">Salinimicrobium flavum</name>
    <dbReference type="NCBI Taxonomy" id="1737065"/>
    <lineage>
        <taxon>Bacteria</taxon>
        <taxon>Pseudomonadati</taxon>
        <taxon>Bacteroidota</taxon>
        <taxon>Flavobacteriia</taxon>
        <taxon>Flavobacteriales</taxon>
        <taxon>Flavobacteriaceae</taxon>
        <taxon>Salinimicrobium</taxon>
    </lineage>
</organism>
<evidence type="ECO:0000313" key="2">
    <source>
        <dbReference type="Proteomes" id="UP001597468"/>
    </source>
</evidence>
<dbReference type="Proteomes" id="UP001597468">
    <property type="component" value="Unassembled WGS sequence"/>
</dbReference>
<keyword evidence="1" id="KW-0808">Transferase</keyword>
<accession>A0ABW5IT37</accession>
<sequence length="254" mass="30295">MKLVISENFESSRKEILDLLNHFDGKGEQFGPGLRNTIKLFELQGMRVNIKAFRIPNPINKVAYRFLRKSKAERSFNYALKLLEKGIGTPRPVAYAEETSPVSFNRSFYVSEHLPYDLTYRELVNDTAFPQHEEILRAFTRFTYELHEKQVQFLDHSPGNTLIQLNNGDFKFFLVDLNRMNFKPLTFEERMQNFSRLTCKREMVRTMASEYARLTGKPEAEVFEKMWSYTVEFQKTFRRKKKLKKKLKFWRKQT</sequence>
<keyword evidence="2" id="KW-1185">Reference proteome</keyword>
<gene>
    <name evidence="1" type="ORF">ACFSTG_02790</name>
</gene>